<evidence type="ECO:0000256" key="2">
    <source>
        <dbReference type="ARBA" id="ARBA00005145"/>
    </source>
</evidence>
<dbReference type="GO" id="GO:0006099">
    <property type="term" value="P:tricarboxylic acid cycle"/>
    <property type="evidence" value="ECO:0007669"/>
    <property type="project" value="UniProtKB-KW"/>
</dbReference>
<dbReference type="GO" id="GO:0004149">
    <property type="term" value="F:dihydrolipoyllysine-residue succinyltransferase activity"/>
    <property type="evidence" value="ECO:0007669"/>
    <property type="project" value="UniProtKB-EC"/>
</dbReference>
<evidence type="ECO:0000256" key="6">
    <source>
        <dbReference type="ARBA" id="ARBA00022679"/>
    </source>
</evidence>
<keyword evidence="6 13" id="KW-0808">Transferase</keyword>
<comment type="pathway">
    <text evidence="2">Amino-acid degradation; L-lysine degradation via saccharopine pathway; glutaryl-CoA from L-lysine: step 6/6.</text>
</comment>
<feature type="compositionally biased region" description="Low complexity" evidence="10">
    <location>
        <begin position="821"/>
        <end position="856"/>
    </location>
</feature>
<dbReference type="InterPro" id="IPR050537">
    <property type="entry name" value="2-oxoacid_dehydrogenase"/>
</dbReference>
<gene>
    <name evidence="13" type="ORF">FCC1311_063332</name>
</gene>
<dbReference type="EMBL" id="BEYU01000071">
    <property type="protein sequence ID" value="GBG30113.1"/>
    <property type="molecule type" value="Genomic_DNA"/>
</dbReference>
<evidence type="ECO:0000313" key="14">
    <source>
        <dbReference type="Proteomes" id="UP000241890"/>
    </source>
</evidence>
<dbReference type="InterPro" id="IPR000089">
    <property type="entry name" value="Biotin_lipoyl"/>
</dbReference>
<evidence type="ECO:0000256" key="11">
    <source>
        <dbReference type="SAM" id="Phobius"/>
    </source>
</evidence>
<name>A0A2R5GNB6_9STRA</name>
<evidence type="ECO:0000256" key="7">
    <source>
        <dbReference type="ARBA" id="ARBA00022823"/>
    </source>
</evidence>
<keyword evidence="11" id="KW-1133">Transmembrane helix</keyword>
<evidence type="ECO:0000259" key="12">
    <source>
        <dbReference type="PROSITE" id="PS50968"/>
    </source>
</evidence>
<comment type="cofactor">
    <cofactor evidence="1">
        <name>(R)-lipoate</name>
        <dbReference type="ChEBI" id="CHEBI:83088"/>
    </cofactor>
</comment>
<feature type="transmembrane region" description="Helical" evidence="11">
    <location>
        <begin position="118"/>
        <end position="139"/>
    </location>
</feature>
<dbReference type="SUPFAM" id="SSF52777">
    <property type="entry name" value="CoA-dependent acyltransferases"/>
    <property type="match status" value="1"/>
</dbReference>
<dbReference type="EC" id="2.3.1.61" evidence="4"/>
<comment type="similarity">
    <text evidence="3">Belongs to the 2-oxoacid dehydrogenase family.</text>
</comment>
<evidence type="ECO:0000256" key="4">
    <source>
        <dbReference type="ARBA" id="ARBA00012945"/>
    </source>
</evidence>
<dbReference type="GO" id="GO:0033512">
    <property type="term" value="P:L-lysine catabolic process to acetyl-CoA via saccharopine"/>
    <property type="evidence" value="ECO:0007669"/>
    <property type="project" value="UniProtKB-UniPathway"/>
</dbReference>
<proteinExistence type="inferred from homology"/>
<feature type="domain" description="Lipoyl-binding" evidence="12">
    <location>
        <begin position="715"/>
        <end position="790"/>
    </location>
</feature>
<evidence type="ECO:0000256" key="5">
    <source>
        <dbReference type="ARBA" id="ARBA00022532"/>
    </source>
</evidence>
<keyword evidence="5" id="KW-0816">Tricarboxylic acid cycle</keyword>
<dbReference type="InterPro" id="IPR011053">
    <property type="entry name" value="Single_hybrid_motif"/>
</dbReference>
<evidence type="ECO:0000256" key="3">
    <source>
        <dbReference type="ARBA" id="ARBA00007317"/>
    </source>
</evidence>
<reference evidence="13 14" key="1">
    <citation type="submission" date="2017-12" db="EMBL/GenBank/DDBJ databases">
        <title>Sequencing, de novo assembly and annotation of complete genome of a new Thraustochytrid species, strain FCC1311.</title>
        <authorList>
            <person name="Sedici K."/>
            <person name="Godart F."/>
            <person name="Aiese Cigliano R."/>
            <person name="Sanseverino W."/>
            <person name="Barakat M."/>
            <person name="Ortet P."/>
            <person name="Marechal E."/>
            <person name="Cagnac O."/>
            <person name="Amato A."/>
        </authorList>
    </citation>
    <scope>NUCLEOTIDE SEQUENCE [LARGE SCALE GENOMIC DNA]</scope>
</reference>
<dbReference type="NCBIfam" id="TIGR01347">
    <property type="entry name" value="sucB"/>
    <property type="match status" value="1"/>
</dbReference>
<dbReference type="AlphaFoldDB" id="A0A2R5GNB6"/>
<dbReference type="Pfam" id="PF03151">
    <property type="entry name" value="TPT"/>
    <property type="match status" value="1"/>
</dbReference>
<keyword evidence="11" id="KW-0472">Membrane</keyword>
<feature type="transmembrane region" description="Helical" evidence="11">
    <location>
        <begin position="77"/>
        <end position="97"/>
    </location>
</feature>
<dbReference type="GO" id="GO:0005739">
    <property type="term" value="C:mitochondrion"/>
    <property type="evidence" value="ECO:0007669"/>
    <property type="project" value="TreeGrafter"/>
</dbReference>
<keyword evidence="11" id="KW-0812">Transmembrane</keyword>
<dbReference type="InParanoid" id="A0A2R5GNB6"/>
<evidence type="ECO:0000256" key="10">
    <source>
        <dbReference type="SAM" id="MobiDB-lite"/>
    </source>
</evidence>
<dbReference type="Gene3D" id="3.30.559.10">
    <property type="entry name" value="Chloramphenicol acetyltransferase-like domain"/>
    <property type="match status" value="1"/>
</dbReference>
<keyword evidence="7" id="KW-0450">Lipoyl</keyword>
<comment type="caution">
    <text evidence="13">The sequence shown here is derived from an EMBL/GenBank/DDBJ whole genome shotgun (WGS) entry which is preliminary data.</text>
</comment>
<evidence type="ECO:0000256" key="1">
    <source>
        <dbReference type="ARBA" id="ARBA00001938"/>
    </source>
</evidence>
<dbReference type="Proteomes" id="UP000241890">
    <property type="component" value="Unassembled WGS sequence"/>
</dbReference>
<dbReference type="UniPathway" id="UPA00868">
    <property type="reaction ID" value="UER00840"/>
</dbReference>
<feature type="transmembrane region" description="Helical" evidence="11">
    <location>
        <begin position="214"/>
        <end position="234"/>
    </location>
</feature>
<dbReference type="Gene3D" id="2.40.50.100">
    <property type="match status" value="1"/>
</dbReference>
<dbReference type="PROSITE" id="PS50968">
    <property type="entry name" value="BIOTINYL_LIPOYL"/>
    <property type="match status" value="1"/>
</dbReference>
<accession>A0A2R5GNB6</accession>
<dbReference type="InterPro" id="IPR023213">
    <property type="entry name" value="CAT-like_dom_sf"/>
</dbReference>
<dbReference type="InterPro" id="IPR006255">
    <property type="entry name" value="SucB"/>
</dbReference>
<keyword evidence="14" id="KW-1185">Reference proteome</keyword>
<dbReference type="Pfam" id="PF00198">
    <property type="entry name" value="2-oxoacid_dh"/>
    <property type="match status" value="1"/>
</dbReference>
<evidence type="ECO:0000256" key="9">
    <source>
        <dbReference type="ARBA" id="ARBA00032406"/>
    </source>
</evidence>
<dbReference type="SUPFAM" id="SSF51230">
    <property type="entry name" value="Single hybrid motif"/>
    <property type="match status" value="1"/>
</dbReference>
<organism evidence="13 14">
    <name type="scientific">Hondaea fermentalgiana</name>
    <dbReference type="NCBI Taxonomy" id="2315210"/>
    <lineage>
        <taxon>Eukaryota</taxon>
        <taxon>Sar</taxon>
        <taxon>Stramenopiles</taxon>
        <taxon>Bigyra</taxon>
        <taxon>Labyrinthulomycetes</taxon>
        <taxon>Thraustochytrida</taxon>
        <taxon>Thraustochytriidae</taxon>
        <taxon>Hondaea</taxon>
    </lineage>
</organism>
<evidence type="ECO:0000313" key="13">
    <source>
        <dbReference type="EMBL" id="GBG30113.1"/>
    </source>
</evidence>
<dbReference type="InterPro" id="IPR004853">
    <property type="entry name" value="Sugar_P_trans_dom"/>
</dbReference>
<dbReference type="Pfam" id="PF00364">
    <property type="entry name" value="Biotin_lipoyl"/>
    <property type="match status" value="1"/>
</dbReference>
<dbReference type="CDD" id="cd06849">
    <property type="entry name" value="lipoyl_domain"/>
    <property type="match status" value="1"/>
</dbReference>
<dbReference type="OrthoDB" id="5391403at2759"/>
<dbReference type="InterPro" id="IPR001078">
    <property type="entry name" value="2-oxoacid_DH_actylTfrase"/>
</dbReference>
<dbReference type="PANTHER" id="PTHR43416">
    <property type="entry name" value="DIHYDROLIPOYLLYSINE-RESIDUE SUCCINYLTRANSFERASE COMPONENT OF 2-OXOGLUTARATE DEHYDROGENASE COMPLEX, MITOCHONDRIAL-RELATED"/>
    <property type="match status" value="1"/>
</dbReference>
<feature type="region of interest" description="Disordered" evidence="10">
    <location>
        <begin position="790"/>
        <end position="877"/>
    </location>
</feature>
<dbReference type="GO" id="GO:0045252">
    <property type="term" value="C:oxoglutarate dehydrogenase complex"/>
    <property type="evidence" value="ECO:0007669"/>
    <property type="project" value="InterPro"/>
</dbReference>
<feature type="transmembrane region" description="Helical" evidence="11">
    <location>
        <begin position="186"/>
        <end position="208"/>
    </location>
</feature>
<feature type="transmembrane region" description="Helical" evidence="11">
    <location>
        <begin position="145"/>
        <end position="166"/>
    </location>
</feature>
<evidence type="ECO:0000256" key="8">
    <source>
        <dbReference type="ARBA" id="ARBA00023315"/>
    </source>
</evidence>
<protein>
    <recommendedName>
        <fullName evidence="4">dihydrolipoyllysine-residue succinyltransferase</fullName>
        <ecNumber evidence="4">2.3.1.61</ecNumber>
    </recommendedName>
    <alternativeName>
        <fullName evidence="9">2-oxoglutarate dehydrogenase complex component E2</fullName>
    </alternativeName>
</protein>
<dbReference type="PANTHER" id="PTHR43416:SF5">
    <property type="entry name" value="DIHYDROLIPOYLLYSINE-RESIDUE SUCCINYLTRANSFERASE COMPONENT OF 2-OXOGLUTARATE DEHYDROGENASE COMPLEX, MITOCHONDRIAL"/>
    <property type="match status" value="1"/>
</dbReference>
<keyword evidence="8" id="KW-0012">Acyltransferase</keyword>
<sequence length="1099" mass="119462">MPLTPAKPEPNARGFGGESASDFAVDNYGKSIVPGAANRDAASVVLMGEPRAELVAQAGQGVARDSTSAIARRDSRVVLKVAVLTAIWWATSALFSANSKKVLRGSVTEGVDPFLASAMEVTWTGLFWISFVCVGVGIASYHPPFLPAVLISAMVCNAMFGSRTVLIKKFRQASEKGTMDAEMLNIFLSTCVVGCAVVGCLTLIVTAVHSPDEVVLAFQLAWCSATFLSSIYYFSYNLVSFLALEYVTAPSHALLKAGKGLTVLVSAGLFLDEDYSTLQWFGLYLAKLGVTLFSHSKEYTSKKVGTSMQYWTSAAQRASGTSLLAGLSFLAFHGLRDGGMDVVASKVSTAGTWSTSSESQLELPDQDPWFACLSSVRDQQYTSLEEVFARGDIRDSGILVADSTPDRDYESLAAEQGFWSLVRDLGKSSRSVARCQVVEAATARFPTCDETVFSKHKLLLSLGGEDATDRRRRGSLHGQLKLVEFALRHNMTFLAMPRSLVKTKKDRIRRDAVLLREIITSTIGLEKSGRKIIFTWRSRASLELAVQHFHFVDNRFVPDTTLHLAPLVPSKTFASASLGPVDLVFLWQVGARDGLSSERSFTEEWIQEHLNALPDGRGQGVSFRLLDRESMASLDSKITLTFDAELALAQTAAVIASGKVIVSDRLGWSLLALLARKPHVIVGDGPRDRACDAMRMCGVEMRWGERRWFSAGDDEWIMNVPPLGDSITKGEVVEWTKSVGDYCFEDDEIATMETDKVTFPVRVEKPGEIVEIFVEVDSEVKVGEPLVKFKKADAPGGGKPPAKEEEAAPASEPSKPEPSKAESAPAPSAPSSSSSKPSSSPAPKQSSGQSSGSPASNPVPGTTKQASRTEKRVKISPMRRKIAERLVEAQGTAALLTTFNEVDMSGLMKMRKTYKDQFEKVHGVKLGFMSAFVAASTKALLEIPAVNGVIDDKEIVYRDYVDISVAVSAPRGLVVPVLRNCQDMNFADIERTIGEFAAKAREDKLTMEEMAGGTFTITNGGVFGSLFSTPMLNMPQSAILGMHGVKERPVTVNGEIVSRPMMYIALTYDHRLIDGRESVTFLKSIKEKIEDPERLLLGL</sequence>